<comment type="caution">
    <text evidence="2">The sequence shown here is derived from an EMBL/GenBank/DDBJ whole genome shotgun (WGS) entry which is preliminary data.</text>
</comment>
<dbReference type="SUPFAM" id="SSF53955">
    <property type="entry name" value="Lysozyme-like"/>
    <property type="match status" value="1"/>
</dbReference>
<dbReference type="PROSITE" id="PS00922">
    <property type="entry name" value="TRANSGLYCOSYLASE"/>
    <property type="match status" value="1"/>
</dbReference>
<dbReference type="GO" id="GO:0000270">
    <property type="term" value="P:peptidoglycan metabolic process"/>
    <property type="evidence" value="ECO:0007669"/>
    <property type="project" value="InterPro"/>
</dbReference>
<protein>
    <submittedName>
        <fullName evidence="2">Secreted protein containing Lytic transglycosylase-like, catalytic domain protein</fullName>
    </submittedName>
</protein>
<dbReference type="GO" id="GO:0008933">
    <property type="term" value="F:peptidoglycan lytic transglycosylase activity"/>
    <property type="evidence" value="ECO:0007669"/>
    <property type="project" value="InterPro"/>
</dbReference>
<evidence type="ECO:0000313" key="2">
    <source>
        <dbReference type="EMBL" id="EQD27618.1"/>
    </source>
</evidence>
<dbReference type="EMBL" id="AUZX01015970">
    <property type="protein sequence ID" value="EQD27618.1"/>
    <property type="molecule type" value="Genomic_DNA"/>
</dbReference>
<dbReference type="CDD" id="cd16896">
    <property type="entry name" value="LT_Slt70-like"/>
    <property type="match status" value="1"/>
</dbReference>
<dbReference type="Gene3D" id="1.10.530.10">
    <property type="match status" value="1"/>
</dbReference>
<feature type="domain" description="Transglycosylase SLT" evidence="1">
    <location>
        <begin position="182"/>
        <end position="270"/>
    </location>
</feature>
<dbReference type="InterPro" id="IPR023346">
    <property type="entry name" value="Lysozyme-like_dom_sf"/>
</dbReference>
<dbReference type="InterPro" id="IPR008258">
    <property type="entry name" value="Transglycosylase_SLT_dom_1"/>
</dbReference>
<dbReference type="AlphaFoldDB" id="T0Y3L9"/>
<dbReference type="GO" id="GO:0016020">
    <property type="term" value="C:membrane"/>
    <property type="evidence" value="ECO:0007669"/>
    <property type="project" value="InterPro"/>
</dbReference>
<sequence length="319" mass="34335">MGTYLRKRWWLLPLLALGLSGASSGAQAAVLWRCVGQQGETVFSSSRAGYRDCKALRDESVQTMSSARAARAPVQHAAGRPGARSSVAHVEPAQPVVATLSPARVTTLPRIQHNARVLRGTVYKVTLASGAVEYTNVRPLGIQARRVDALFTYISTCYACNPHSNIDWHTVPLRLHAYASEIDTAAARYRLDPALLRAVIHAESAFNPYAMSDKGAQGLMQLMPGTASDMGVRDVFNPAQNILGGARYLAQLLQDFGGNTTLATAAYNAAWRRCASTTTRCRPTTKPNCTCAACAFSKTVTTPPSAACRWRRTAEAGLP</sequence>
<dbReference type="Pfam" id="PF01464">
    <property type="entry name" value="SLT"/>
    <property type="match status" value="1"/>
</dbReference>
<evidence type="ECO:0000259" key="1">
    <source>
        <dbReference type="Pfam" id="PF01464"/>
    </source>
</evidence>
<dbReference type="InterPro" id="IPR000189">
    <property type="entry name" value="Transglyc_AS"/>
</dbReference>
<feature type="non-terminal residue" evidence="2">
    <location>
        <position position="319"/>
    </location>
</feature>
<name>T0Y3L9_9ZZZZ</name>
<organism evidence="2">
    <name type="scientific">mine drainage metagenome</name>
    <dbReference type="NCBI Taxonomy" id="410659"/>
    <lineage>
        <taxon>unclassified sequences</taxon>
        <taxon>metagenomes</taxon>
        <taxon>ecological metagenomes</taxon>
    </lineage>
</organism>
<accession>T0Y3L9</accession>
<reference evidence="2" key="2">
    <citation type="journal article" date="2014" name="ISME J.">
        <title>Microbial stratification in low pH oxic and suboxic macroscopic growths along an acid mine drainage.</title>
        <authorList>
            <person name="Mendez-Garcia C."/>
            <person name="Mesa V."/>
            <person name="Sprenger R.R."/>
            <person name="Richter M."/>
            <person name="Diez M.S."/>
            <person name="Solano J."/>
            <person name="Bargiela R."/>
            <person name="Golyshina O.V."/>
            <person name="Manteca A."/>
            <person name="Ramos J.L."/>
            <person name="Gallego J.R."/>
            <person name="Llorente I."/>
            <person name="Martins Dos Santos V.A."/>
            <person name="Jensen O.N."/>
            <person name="Pelaez A.I."/>
            <person name="Sanchez J."/>
            <person name="Ferrer M."/>
        </authorList>
    </citation>
    <scope>NUCLEOTIDE SEQUENCE</scope>
</reference>
<reference evidence="2" key="1">
    <citation type="submission" date="2013-08" db="EMBL/GenBank/DDBJ databases">
        <authorList>
            <person name="Mendez C."/>
            <person name="Richter M."/>
            <person name="Ferrer M."/>
            <person name="Sanchez J."/>
        </authorList>
    </citation>
    <scope>NUCLEOTIDE SEQUENCE</scope>
</reference>
<dbReference type="PANTHER" id="PTHR37423">
    <property type="entry name" value="SOLUBLE LYTIC MUREIN TRANSGLYCOSYLASE-RELATED"/>
    <property type="match status" value="1"/>
</dbReference>
<gene>
    <name evidence="2" type="ORF">B1A_21605</name>
</gene>
<dbReference type="PANTHER" id="PTHR37423:SF2">
    <property type="entry name" value="MEMBRANE-BOUND LYTIC MUREIN TRANSGLYCOSYLASE C"/>
    <property type="match status" value="1"/>
</dbReference>
<proteinExistence type="predicted"/>